<organism evidence="1">
    <name type="scientific">marine sediment metagenome</name>
    <dbReference type="NCBI Taxonomy" id="412755"/>
    <lineage>
        <taxon>unclassified sequences</taxon>
        <taxon>metagenomes</taxon>
        <taxon>ecological metagenomes</taxon>
    </lineage>
</organism>
<protein>
    <submittedName>
        <fullName evidence="1">Uncharacterized protein</fullName>
    </submittedName>
</protein>
<dbReference type="AlphaFoldDB" id="X1GSV5"/>
<gene>
    <name evidence="1" type="ORF">S03H2_33042</name>
</gene>
<sequence>MAYGETVWTLTGNDIPPTFYPFKYNPTLLPSFDYERPMTEHRLLDGSVKYDVEEYKVKTLTLRWADNVFLPSSEREALEALLTINATFTLMWVDDEKTVHTDTGYLMASHSSPVYKVGYTFEL</sequence>
<comment type="caution">
    <text evidence="1">The sequence shown here is derived from an EMBL/GenBank/DDBJ whole genome shotgun (WGS) entry which is preliminary data.</text>
</comment>
<reference evidence="1" key="1">
    <citation type="journal article" date="2014" name="Front. Microbiol.">
        <title>High frequency of phylogenetically diverse reductive dehalogenase-homologous genes in deep subseafloor sedimentary metagenomes.</title>
        <authorList>
            <person name="Kawai M."/>
            <person name="Futagami T."/>
            <person name="Toyoda A."/>
            <person name="Takaki Y."/>
            <person name="Nishi S."/>
            <person name="Hori S."/>
            <person name="Arai W."/>
            <person name="Tsubouchi T."/>
            <person name="Morono Y."/>
            <person name="Uchiyama I."/>
            <person name="Ito T."/>
            <person name="Fujiyama A."/>
            <person name="Inagaki F."/>
            <person name="Takami H."/>
        </authorList>
    </citation>
    <scope>NUCLEOTIDE SEQUENCE</scope>
    <source>
        <strain evidence="1">Expedition CK06-06</strain>
    </source>
</reference>
<proteinExistence type="predicted"/>
<feature type="non-terminal residue" evidence="1">
    <location>
        <position position="123"/>
    </location>
</feature>
<accession>X1GSV5</accession>
<name>X1GSV5_9ZZZZ</name>
<dbReference type="EMBL" id="BARU01020102">
    <property type="protein sequence ID" value="GAH60267.1"/>
    <property type="molecule type" value="Genomic_DNA"/>
</dbReference>
<evidence type="ECO:0000313" key="1">
    <source>
        <dbReference type="EMBL" id="GAH60267.1"/>
    </source>
</evidence>